<organism evidence="2 3">
    <name type="scientific">Achromobacter phage vB_AxyP_19-32_Axy10</name>
    <dbReference type="NCBI Taxonomy" id="2591041"/>
    <lineage>
        <taxon>Viruses</taxon>
        <taxon>Duplodnaviria</taxon>
        <taxon>Heunggongvirae</taxon>
        <taxon>Uroviricota</taxon>
        <taxon>Caudoviricetes</taxon>
        <taxon>Schitoviridae</taxon>
        <taxon>Rothmandenesvirinae</taxon>
        <taxon>Pourcelvirus</taxon>
        <taxon>Pourcelvirus Axy10</taxon>
    </lineage>
</organism>
<name>A0A514CU05_9CAUD</name>
<feature type="region of interest" description="Disordered" evidence="1">
    <location>
        <begin position="57"/>
        <end position="135"/>
    </location>
</feature>
<keyword evidence="3" id="KW-1185">Reference proteome</keyword>
<evidence type="ECO:0000313" key="3">
    <source>
        <dbReference type="Proteomes" id="UP000320802"/>
    </source>
</evidence>
<accession>A0A514CU05</accession>
<dbReference type="Proteomes" id="UP000320802">
    <property type="component" value="Segment"/>
</dbReference>
<proteinExistence type="predicted"/>
<evidence type="ECO:0000313" key="2">
    <source>
        <dbReference type="EMBL" id="QDH83956.1"/>
    </source>
</evidence>
<feature type="compositionally biased region" description="Low complexity" evidence="1">
    <location>
        <begin position="100"/>
        <end position="121"/>
    </location>
</feature>
<sequence>MQITLTQAEIEQALKNHVNEIMTIKDGMDYRFAFKAGRGEDGLSVAIDIEKAAPVTQVPSTPVKRAPAISKVETPAAEPKPEAKVEPAPPFTPDAEVPIAAQPQKEQAAEQAPAQEAAAEAAPKRASLFGDLANK</sequence>
<evidence type="ECO:0000256" key="1">
    <source>
        <dbReference type="SAM" id="MobiDB-lite"/>
    </source>
</evidence>
<dbReference type="EMBL" id="MK962629">
    <property type="protein sequence ID" value="QDH83956.1"/>
    <property type="molecule type" value="Genomic_DNA"/>
</dbReference>
<gene>
    <name evidence="2" type="ORF">Axy10_055</name>
</gene>
<reference evidence="2 3" key="1">
    <citation type="submission" date="2019-05" db="EMBL/GenBank/DDBJ databases">
        <title>Complete genome sequence of sixteen phages from Abidjan, cote d'Ivoire, isolated on a single strain of Achromobacter xylosoxidans.</title>
        <authorList>
            <person name="Essoh C."/>
            <person name="Vernadet J.-P."/>
            <person name="Vergnaud G."/>
            <person name="Pourcel C."/>
        </authorList>
    </citation>
    <scope>NUCLEOTIDE SEQUENCE [LARGE SCALE GENOMIC DNA]</scope>
</reference>
<protein>
    <submittedName>
        <fullName evidence="2">Uncharacterized protein</fullName>
    </submittedName>
</protein>